<evidence type="ECO:0000313" key="6">
    <source>
        <dbReference type="EMBL" id="NBC42339.1"/>
    </source>
</evidence>
<dbReference type="FunFam" id="3.40.190.290:FF:000001">
    <property type="entry name" value="Transcriptional regulator, LysR family"/>
    <property type="match status" value="1"/>
</dbReference>
<dbReference type="Pfam" id="PF03466">
    <property type="entry name" value="LysR_substrate"/>
    <property type="match status" value="1"/>
</dbReference>
<accession>A0A7X4YBB3</accession>
<dbReference type="GO" id="GO:0003700">
    <property type="term" value="F:DNA-binding transcription factor activity"/>
    <property type="evidence" value="ECO:0007669"/>
    <property type="project" value="InterPro"/>
</dbReference>
<dbReference type="InterPro" id="IPR036390">
    <property type="entry name" value="WH_DNA-bd_sf"/>
</dbReference>
<comment type="caution">
    <text evidence="6">The sequence shown here is derived from an EMBL/GenBank/DDBJ whole genome shotgun (WGS) entry which is preliminary data.</text>
</comment>
<keyword evidence="3" id="KW-0238">DNA-binding</keyword>
<keyword evidence="4" id="KW-0804">Transcription</keyword>
<dbReference type="Pfam" id="PF00126">
    <property type="entry name" value="HTH_1"/>
    <property type="match status" value="1"/>
</dbReference>
<dbReference type="SUPFAM" id="SSF46785">
    <property type="entry name" value="Winged helix' DNA-binding domain"/>
    <property type="match status" value="1"/>
</dbReference>
<dbReference type="Gene3D" id="3.40.190.290">
    <property type="match status" value="1"/>
</dbReference>
<comment type="similarity">
    <text evidence="1">Belongs to the LysR transcriptional regulatory family.</text>
</comment>
<dbReference type="AlphaFoldDB" id="A0A7X4YBB3"/>
<dbReference type="Gene3D" id="1.10.10.10">
    <property type="entry name" value="Winged helix-like DNA-binding domain superfamily/Winged helix DNA-binding domain"/>
    <property type="match status" value="1"/>
</dbReference>
<reference evidence="6 7" key="1">
    <citation type="submission" date="2020-01" db="EMBL/GenBank/DDBJ databases">
        <title>The draft genome sequence of Corallococcus exiguus DSM 14696.</title>
        <authorList>
            <person name="Zhang X."/>
            <person name="Zhu H."/>
        </authorList>
    </citation>
    <scope>NUCLEOTIDE SEQUENCE [LARGE SCALE GENOMIC DNA]</scope>
    <source>
        <strain evidence="6 7">DSM 14696</strain>
    </source>
</reference>
<dbReference type="InterPro" id="IPR000847">
    <property type="entry name" value="LysR_HTH_N"/>
</dbReference>
<keyword evidence="7" id="KW-1185">Reference proteome</keyword>
<proteinExistence type="inferred from homology"/>
<dbReference type="EMBL" id="JAAAPK010000005">
    <property type="protein sequence ID" value="NBC42339.1"/>
    <property type="molecule type" value="Genomic_DNA"/>
</dbReference>
<dbReference type="CDD" id="cd08422">
    <property type="entry name" value="PBP2_CrgA_like"/>
    <property type="match status" value="1"/>
</dbReference>
<protein>
    <submittedName>
        <fullName evidence="6">LysR family transcriptional regulator</fullName>
    </submittedName>
</protein>
<dbReference type="RefSeq" id="WP_139919429.1">
    <property type="nucleotide sequence ID" value="NZ_CBCSLE010000053.1"/>
</dbReference>
<dbReference type="InterPro" id="IPR005119">
    <property type="entry name" value="LysR_subst-bd"/>
</dbReference>
<evidence type="ECO:0000256" key="4">
    <source>
        <dbReference type="ARBA" id="ARBA00023163"/>
    </source>
</evidence>
<dbReference type="SUPFAM" id="SSF53850">
    <property type="entry name" value="Periplasmic binding protein-like II"/>
    <property type="match status" value="1"/>
</dbReference>
<dbReference type="Proteomes" id="UP000537825">
    <property type="component" value="Unassembled WGS sequence"/>
</dbReference>
<feature type="domain" description="HTH lysR-type" evidence="5">
    <location>
        <begin position="1"/>
        <end position="59"/>
    </location>
</feature>
<organism evidence="6 7">
    <name type="scientific">Corallococcus exiguus</name>
    <dbReference type="NCBI Taxonomy" id="83462"/>
    <lineage>
        <taxon>Bacteria</taxon>
        <taxon>Pseudomonadati</taxon>
        <taxon>Myxococcota</taxon>
        <taxon>Myxococcia</taxon>
        <taxon>Myxococcales</taxon>
        <taxon>Cystobacterineae</taxon>
        <taxon>Myxococcaceae</taxon>
        <taxon>Corallococcus</taxon>
    </lineage>
</organism>
<dbReference type="PROSITE" id="PS50931">
    <property type="entry name" value="HTH_LYSR"/>
    <property type="match status" value="1"/>
</dbReference>
<dbReference type="PANTHER" id="PTHR30537:SF5">
    <property type="entry name" value="HTH-TYPE TRANSCRIPTIONAL ACTIVATOR TTDR-RELATED"/>
    <property type="match status" value="1"/>
</dbReference>
<sequence>MDRFDEMELFLDIARRGSLSAVARARGVAPSTVTLGLQRLEARLGVRLLARSTRRLSLTPEGEGYRADCQRILTDLAESEAGVGGREGPLTGLLRVTATNDFGRARVAPLVDAFLRLHPGVRVELVLSDGVLDLIEEGIDVALRFGPLADSRLTARRIVSGRRVVCAAPAYWARNPPPRKPADLTRHNCLVLARPGAPQTSWAFRDEDGRVFHVRVSGDRTANDGGVLKDWALAGAGVVLKSTWDVEGLLASGHLVSALDRFMLPDIDLHAVHTAGREPGRRLAAFLAFLAEHLPPSPGPGGMGRRRAGRSR</sequence>
<dbReference type="PANTHER" id="PTHR30537">
    <property type="entry name" value="HTH-TYPE TRANSCRIPTIONAL REGULATOR"/>
    <property type="match status" value="1"/>
</dbReference>
<dbReference type="InterPro" id="IPR036388">
    <property type="entry name" value="WH-like_DNA-bd_sf"/>
</dbReference>
<evidence type="ECO:0000313" key="7">
    <source>
        <dbReference type="Proteomes" id="UP000537825"/>
    </source>
</evidence>
<gene>
    <name evidence="6" type="ORF">GTZ93_21285</name>
</gene>
<keyword evidence="2" id="KW-0805">Transcription regulation</keyword>
<dbReference type="GO" id="GO:0003677">
    <property type="term" value="F:DNA binding"/>
    <property type="evidence" value="ECO:0007669"/>
    <property type="project" value="UniProtKB-KW"/>
</dbReference>
<dbReference type="InterPro" id="IPR058163">
    <property type="entry name" value="LysR-type_TF_proteobact-type"/>
</dbReference>
<name>A0A7X4YBB3_9BACT</name>
<evidence type="ECO:0000256" key="2">
    <source>
        <dbReference type="ARBA" id="ARBA00023015"/>
    </source>
</evidence>
<evidence type="ECO:0000256" key="3">
    <source>
        <dbReference type="ARBA" id="ARBA00023125"/>
    </source>
</evidence>
<evidence type="ECO:0000259" key="5">
    <source>
        <dbReference type="PROSITE" id="PS50931"/>
    </source>
</evidence>
<evidence type="ECO:0000256" key="1">
    <source>
        <dbReference type="ARBA" id="ARBA00009437"/>
    </source>
</evidence>